<evidence type="ECO:0000256" key="5">
    <source>
        <dbReference type="ARBA" id="ARBA00022777"/>
    </source>
</evidence>
<evidence type="ECO:0000256" key="2">
    <source>
        <dbReference type="ARBA" id="ARBA00012438"/>
    </source>
</evidence>
<dbReference type="Gene3D" id="1.20.120.160">
    <property type="entry name" value="HPT domain"/>
    <property type="match status" value="1"/>
</dbReference>
<evidence type="ECO:0000259" key="8">
    <source>
        <dbReference type="PROSITE" id="PS50851"/>
    </source>
</evidence>
<dbReference type="PANTHER" id="PTHR43395:SF1">
    <property type="entry name" value="CHEMOTAXIS PROTEIN CHEA"/>
    <property type="match status" value="1"/>
</dbReference>
<dbReference type="InterPro" id="IPR005467">
    <property type="entry name" value="His_kinase_dom"/>
</dbReference>
<dbReference type="SUPFAM" id="SSF55874">
    <property type="entry name" value="ATPase domain of HSP90 chaperone/DNA topoisomerase II/histidine kinase"/>
    <property type="match status" value="1"/>
</dbReference>
<dbReference type="Pfam" id="PF02518">
    <property type="entry name" value="HATPase_c"/>
    <property type="match status" value="1"/>
</dbReference>
<organism evidence="10">
    <name type="scientific">Candidatus Caldatribacterium saccharofermentans</name>
    <dbReference type="NCBI Taxonomy" id="1454753"/>
    <lineage>
        <taxon>Bacteria</taxon>
        <taxon>Pseudomonadati</taxon>
        <taxon>Atribacterota</taxon>
        <taxon>Atribacteria</taxon>
        <taxon>Atribacterales</taxon>
        <taxon>Candidatus Caldatribacteriaceae</taxon>
        <taxon>Candidatus Caldatribacterium</taxon>
    </lineage>
</organism>
<evidence type="ECO:0000313" key="10">
    <source>
        <dbReference type="EMBL" id="HGY40124.1"/>
    </source>
</evidence>
<dbReference type="InterPro" id="IPR002545">
    <property type="entry name" value="CheW-lke_dom"/>
</dbReference>
<dbReference type="Pfam" id="PF01584">
    <property type="entry name" value="CheW"/>
    <property type="match status" value="1"/>
</dbReference>
<dbReference type="Gene3D" id="2.30.30.40">
    <property type="entry name" value="SH3 Domains"/>
    <property type="match status" value="1"/>
</dbReference>
<dbReference type="PROSITE" id="PS50109">
    <property type="entry name" value="HIS_KIN"/>
    <property type="match status" value="1"/>
</dbReference>
<sequence length="646" mass="72031">MEKREFSNPNLGSYVGAFCEETREFLEEVTQRLLELEQGKKSVLEVIFRCLHTIKGGAGVLELTPIVRLSHAMEEVVEQLRKEEISLSPEVVEELFEATEKLKKMVEDIEEGKDIREDKDTEKQLLALMERKTLVLSPSGTPEEGDGVTQELLAIEQELLVFLLDREKLDALRRRFCLLQEKMHEQGGSEAADYTLAFVRYLELVQEKEGEIDFGSEEFLEGLRTSIEKIKGLWQAFLHKKDDKAKGRETPPEPGEEKKSQYLRIEERKIDTLTNLVGELMTARGNYEYLLEKLMDSSVPSGLTKALQENYRSLSRICEELQKGLFSLQLVPVRFLFQRFPKVVRDIALQKKKKIRLVTAGENVEVDKKVLDALSGPVLHLVRNACDHGIEPPEERLAAGKSEEGIVSLKAWQRGSFVYLEVSDDGRGLDFEKILSKARALGLVPEGASPSEEEILNFIFSPGFSTADSVSEISGRGIGMDVVQTTVRELGGDVEVKTALRKGTWITLKVPTRLGVQTVLLVGVNGERYALPLEQVVSILKLSRNDVFLAGGFPVFSFRGKITPLYPLAHLLGERESSLPEEVSVVVVADGRRTLALSVDQILGCRSIVTKPLPAALQGGMFISSTILGDGRVVLVVDPFRAGGLR</sequence>
<reference evidence="10" key="1">
    <citation type="journal article" date="2020" name="mSystems">
        <title>Genome- and Community-Level Interaction Insights into Carbon Utilization and Element Cycling Functions of Hydrothermarchaeota in Hydrothermal Sediment.</title>
        <authorList>
            <person name="Zhou Z."/>
            <person name="Liu Y."/>
            <person name="Xu W."/>
            <person name="Pan J."/>
            <person name="Luo Z.H."/>
            <person name="Li M."/>
        </authorList>
    </citation>
    <scope>NUCLEOTIDE SEQUENCE [LARGE SCALE GENOMIC DNA]</scope>
    <source>
        <strain evidence="10">SpSt-82</strain>
    </source>
</reference>
<dbReference type="InterPro" id="IPR003594">
    <property type="entry name" value="HATPase_dom"/>
</dbReference>
<dbReference type="SMART" id="SM00387">
    <property type="entry name" value="HATPase_c"/>
    <property type="match status" value="1"/>
</dbReference>
<evidence type="ECO:0000256" key="1">
    <source>
        <dbReference type="ARBA" id="ARBA00000085"/>
    </source>
</evidence>
<dbReference type="SUPFAM" id="SSF47226">
    <property type="entry name" value="Histidine-containing phosphotransfer domain, HPT domain"/>
    <property type="match status" value="1"/>
</dbReference>
<dbReference type="InterPro" id="IPR008207">
    <property type="entry name" value="Sig_transdc_His_kin_Hpt_dom"/>
</dbReference>
<dbReference type="SUPFAM" id="SSF47384">
    <property type="entry name" value="Homodimeric domain of signal transducing histidine kinase"/>
    <property type="match status" value="1"/>
</dbReference>
<proteinExistence type="predicted"/>
<dbReference type="PROSITE" id="PS50851">
    <property type="entry name" value="CHEW"/>
    <property type="match status" value="1"/>
</dbReference>
<dbReference type="AlphaFoldDB" id="A0A7V4TJB5"/>
<accession>A0A7V4TJB5</accession>
<feature type="domain" description="Histidine kinase" evidence="7">
    <location>
        <begin position="275"/>
        <end position="514"/>
    </location>
</feature>
<dbReference type="InterPro" id="IPR037006">
    <property type="entry name" value="CheA-like_homodim_sf"/>
</dbReference>
<keyword evidence="3 6" id="KW-0597">Phosphoprotein</keyword>
<dbReference type="GO" id="GO:0005737">
    <property type="term" value="C:cytoplasm"/>
    <property type="evidence" value="ECO:0007669"/>
    <property type="project" value="InterPro"/>
</dbReference>
<dbReference type="SUPFAM" id="SSF50341">
    <property type="entry name" value="CheW-like"/>
    <property type="match status" value="1"/>
</dbReference>
<dbReference type="PANTHER" id="PTHR43395">
    <property type="entry name" value="SENSOR HISTIDINE KINASE CHEA"/>
    <property type="match status" value="1"/>
</dbReference>
<dbReference type="InterPro" id="IPR036097">
    <property type="entry name" value="HisK_dim/P_sf"/>
</dbReference>
<dbReference type="InterPro" id="IPR036061">
    <property type="entry name" value="CheW-like_dom_sf"/>
</dbReference>
<dbReference type="GO" id="GO:0006935">
    <property type="term" value="P:chemotaxis"/>
    <property type="evidence" value="ECO:0007669"/>
    <property type="project" value="InterPro"/>
</dbReference>
<feature type="domain" description="CheW-like" evidence="8">
    <location>
        <begin position="516"/>
        <end position="646"/>
    </location>
</feature>
<dbReference type="SMART" id="SM00260">
    <property type="entry name" value="CheW"/>
    <property type="match status" value="1"/>
</dbReference>
<evidence type="ECO:0000259" key="7">
    <source>
        <dbReference type="PROSITE" id="PS50109"/>
    </source>
</evidence>
<evidence type="ECO:0000256" key="3">
    <source>
        <dbReference type="ARBA" id="ARBA00022553"/>
    </source>
</evidence>
<dbReference type="EMBL" id="DTIY01000076">
    <property type="protein sequence ID" value="HGY40124.1"/>
    <property type="molecule type" value="Genomic_DNA"/>
</dbReference>
<evidence type="ECO:0000256" key="4">
    <source>
        <dbReference type="ARBA" id="ARBA00022679"/>
    </source>
</evidence>
<dbReference type="InterPro" id="IPR004105">
    <property type="entry name" value="CheA-like_dim"/>
</dbReference>
<dbReference type="InterPro" id="IPR036890">
    <property type="entry name" value="HATPase_C_sf"/>
</dbReference>
<feature type="modified residue" description="Phosphohistidine" evidence="6">
    <location>
        <position position="52"/>
    </location>
</feature>
<dbReference type="GO" id="GO:0000155">
    <property type="term" value="F:phosphorelay sensor kinase activity"/>
    <property type="evidence" value="ECO:0007669"/>
    <property type="project" value="InterPro"/>
</dbReference>
<name>A0A7V4TJB5_9BACT</name>
<evidence type="ECO:0000259" key="9">
    <source>
        <dbReference type="PROSITE" id="PS50894"/>
    </source>
</evidence>
<dbReference type="InterPro" id="IPR051315">
    <property type="entry name" value="Bact_Chemotaxis_CheA"/>
</dbReference>
<dbReference type="CDD" id="cd00088">
    <property type="entry name" value="HPT"/>
    <property type="match status" value="1"/>
</dbReference>
<dbReference type="InterPro" id="IPR036641">
    <property type="entry name" value="HPT_dom_sf"/>
</dbReference>
<keyword evidence="4" id="KW-0808">Transferase</keyword>
<feature type="domain" description="HPt" evidence="9">
    <location>
        <begin position="7"/>
        <end position="109"/>
    </location>
</feature>
<dbReference type="InterPro" id="IPR004358">
    <property type="entry name" value="Sig_transdc_His_kin-like_C"/>
</dbReference>
<dbReference type="Gene3D" id="3.30.565.10">
    <property type="entry name" value="Histidine kinase-like ATPase, C-terminal domain"/>
    <property type="match status" value="1"/>
</dbReference>
<dbReference type="SMART" id="SM01231">
    <property type="entry name" value="H-kinase_dim"/>
    <property type="match status" value="1"/>
</dbReference>
<dbReference type="EC" id="2.7.13.3" evidence="2"/>
<keyword evidence="5" id="KW-0418">Kinase</keyword>
<comment type="catalytic activity">
    <reaction evidence="1">
        <text>ATP + protein L-histidine = ADP + protein N-phospho-L-histidine.</text>
        <dbReference type="EC" id="2.7.13.3"/>
    </reaction>
</comment>
<dbReference type="FunFam" id="3.30.565.10:FF:000016">
    <property type="entry name" value="Chemotaxis protein CheA, putative"/>
    <property type="match status" value="1"/>
</dbReference>
<evidence type="ECO:0000256" key="6">
    <source>
        <dbReference type="PROSITE-ProRule" id="PRU00110"/>
    </source>
</evidence>
<dbReference type="Gene3D" id="1.10.287.560">
    <property type="entry name" value="Histidine kinase CheA-like, homodimeric domain"/>
    <property type="match status" value="1"/>
</dbReference>
<comment type="caution">
    <text evidence="10">The sequence shown here is derived from an EMBL/GenBank/DDBJ whole genome shotgun (WGS) entry which is preliminary data.</text>
</comment>
<dbReference type="Pfam" id="PF01627">
    <property type="entry name" value="Hpt"/>
    <property type="match status" value="1"/>
</dbReference>
<dbReference type="SMART" id="SM00073">
    <property type="entry name" value="HPT"/>
    <property type="match status" value="1"/>
</dbReference>
<dbReference type="Pfam" id="PF02895">
    <property type="entry name" value="H-kinase_dim"/>
    <property type="match status" value="1"/>
</dbReference>
<dbReference type="PRINTS" id="PR00344">
    <property type="entry name" value="BCTRLSENSOR"/>
</dbReference>
<gene>
    <name evidence="10" type="ORF">ENW11_10010</name>
</gene>
<dbReference type="PROSITE" id="PS50894">
    <property type="entry name" value="HPT"/>
    <property type="match status" value="1"/>
</dbReference>
<protein>
    <recommendedName>
        <fullName evidence="2">histidine kinase</fullName>
        <ecNumber evidence="2">2.7.13.3</ecNumber>
    </recommendedName>
</protein>